<feature type="transmembrane region" description="Helical" evidence="6">
    <location>
        <begin position="423"/>
        <end position="445"/>
    </location>
</feature>
<dbReference type="SUPFAM" id="SSF103473">
    <property type="entry name" value="MFS general substrate transporter"/>
    <property type="match status" value="1"/>
</dbReference>
<feature type="transmembrane region" description="Helical" evidence="6">
    <location>
        <begin position="361"/>
        <end position="381"/>
    </location>
</feature>
<feature type="transmembrane region" description="Helical" evidence="6">
    <location>
        <begin position="129"/>
        <end position="148"/>
    </location>
</feature>
<proteinExistence type="predicted"/>
<feature type="transmembrane region" description="Helical" evidence="6">
    <location>
        <begin position="188"/>
        <end position="209"/>
    </location>
</feature>
<dbReference type="PANTHER" id="PTHR43791:SF7">
    <property type="entry name" value="MAJOR FACILITATOR SUPERFAMILY (MFS) PROFILE DOMAIN-CONTAINING PROTEIN"/>
    <property type="match status" value="1"/>
</dbReference>
<dbReference type="GO" id="GO:0022857">
    <property type="term" value="F:transmembrane transporter activity"/>
    <property type="evidence" value="ECO:0007669"/>
    <property type="project" value="InterPro"/>
</dbReference>
<comment type="caution">
    <text evidence="7">The sequence shown here is derived from an EMBL/GenBank/DDBJ whole genome shotgun (WGS) entry which is preliminary data.</text>
</comment>
<evidence type="ECO:0000256" key="6">
    <source>
        <dbReference type="SAM" id="Phobius"/>
    </source>
</evidence>
<keyword evidence="3 6" id="KW-0812">Transmembrane</keyword>
<feature type="transmembrane region" description="Helical" evidence="6">
    <location>
        <begin position="393"/>
        <end position="411"/>
    </location>
</feature>
<organism evidence="7 8">
    <name type="scientific">Colletotrichum karsti</name>
    <dbReference type="NCBI Taxonomy" id="1095194"/>
    <lineage>
        <taxon>Eukaryota</taxon>
        <taxon>Fungi</taxon>
        <taxon>Dikarya</taxon>
        <taxon>Ascomycota</taxon>
        <taxon>Pezizomycotina</taxon>
        <taxon>Sordariomycetes</taxon>
        <taxon>Hypocreomycetidae</taxon>
        <taxon>Glomerellales</taxon>
        <taxon>Glomerellaceae</taxon>
        <taxon>Colletotrichum</taxon>
        <taxon>Colletotrichum boninense species complex</taxon>
    </lineage>
</organism>
<sequence>MSLQPAKDPEAGNAKPDSETIARMSIDDGEVVEKIAIDTINAESEYTVEEYRRLLWKIDLWLLPLMWLCYGTQQADKTAVSVQAVFGMQEDTNLHGQQFSWLTTIFYISYMVSEAPGNYLMQKFNMGRFLGVCMFLWGIVVLCIGFAHNWAGLMVLRALQGMFECTISPTFLIITGSWYTSREHTMRSIIWGTANSGMSVVTGLINYAIGKHADSHPGGLAAWKGISFFLGGLTIVLAVLTFFILGTPREVKWLSEREKRMAAARVVSNQTGSDRQKRTKWKWSQVATTFKDPQTYFFFLTTTANAIPNGGVTTFGNLVYKSFGFSSEETLIKGTIPQHAVSILWFLLVGYVTMKKPNLRFFFMIVSLAPAFAGMLALALLPKSGYLWVRWGLYLMTVTGNLPGLLIWTMLPSNVAGRTKKSVTATVLFVSYCTGNAIGAQVFQAKDAPRYIPGLTVCAILFGVEAVLMSLWRLHYSVQNRRRAKKIAESGLSEEECRRQGLLNAEDDMTDFDNIHFVYQL</sequence>
<evidence type="ECO:0000256" key="5">
    <source>
        <dbReference type="ARBA" id="ARBA00023136"/>
    </source>
</evidence>
<keyword evidence="5 6" id="KW-0472">Membrane</keyword>
<dbReference type="AlphaFoldDB" id="A0A9P6I6W9"/>
<feature type="transmembrane region" description="Helical" evidence="6">
    <location>
        <begin position="296"/>
        <end position="316"/>
    </location>
</feature>
<feature type="transmembrane region" description="Helical" evidence="6">
    <location>
        <begin position="221"/>
        <end position="245"/>
    </location>
</feature>
<evidence type="ECO:0000256" key="4">
    <source>
        <dbReference type="ARBA" id="ARBA00022989"/>
    </source>
</evidence>
<gene>
    <name evidence="7" type="ORF">CkaCkLH20_03885</name>
</gene>
<feature type="transmembrane region" description="Helical" evidence="6">
    <location>
        <begin position="336"/>
        <end position="354"/>
    </location>
</feature>
<evidence type="ECO:0000256" key="2">
    <source>
        <dbReference type="ARBA" id="ARBA00022448"/>
    </source>
</evidence>
<dbReference type="Proteomes" id="UP000781932">
    <property type="component" value="Unassembled WGS sequence"/>
</dbReference>
<dbReference type="Pfam" id="PF07690">
    <property type="entry name" value="MFS_1"/>
    <property type="match status" value="1"/>
</dbReference>
<accession>A0A9P6I6W9</accession>
<dbReference type="EMBL" id="JAATWM020000010">
    <property type="protein sequence ID" value="KAF9878393.1"/>
    <property type="molecule type" value="Genomic_DNA"/>
</dbReference>
<evidence type="ECO:0000256" key="1">
    <source>
        <dbReference type="ARBA" id="ARBA00004141"/>
    </source>
</evidence>
<dbReference type="RefSeq" id="XP_038747854.1">
    <property type="nucleotide sequence ID" value="XM_038886604.1"/>
</dbReference>
<dbReference type="PANTHER" id="PTHR43791">
    <property type="entry name" value="PERMEASE-RELATED"/>
    <property type="match status" value="1"/>
</dbReference>
<keyword evidence="2" id="KW-0813">Transport</keyword>
<evidence type="ECO:0000256" key="3">
    <source>
        <dbReference type="ARBA" id="ARBA00022692"/>
    </source>
</evidence>
<feature type="transmembrane region" description="Helical" evidence="6">
    <location>
        <begin position="154"/>
        <end position="176"/>
    </location>
</feature>
<evidence type="ECO:0008006" key="9">
    <source>
        <dbReference type="Google" id="ProtNLM"/>
    </source>
</evidence>
<dbReference type="Gene3D" id="1.20.1250.20">
    <property type="entry name" value="MFS general substrate transporter like domains"/>
    <property type="match status" value="1"/>
</dbReference>
<reference evidence="7" key="1">
    <citation type="submission" date="2020-03" db="EMBL/GenBank/DDBJ databases">
        <authorList>
            <person name="He L."/>
        </authorList>
    </citation>
    <scope>NUCLEOTIDE SEQUENCE</scope>
    <source>
        <strain evidence="7">CkLH20</strain>
    </source>
</reference>
<keyword evidence="4 6" id="KW-1133">Transmembrane helix</keyword>
<name>A0A9P6I6W9_9PEZI</name>
<evidence type="ECO:0000313" key="7">
    <source>
        <dbReference type="EMBL" id="KAF9878393.1"/>
    </source>
</evidence>
<reference evidence="7" key="2">
    <citation type="submission" date="2020-11" db="EMBL/GenBank/DDBJ databases">
        <title>Whole genome sequencing of Colletotrichum sp.</title>
        <authorList>
            <person name="Li H."/>
        </authorList>
    </citation>
    <scope>NUCLEOTIDE SEQUENCE</scope>
    <source>
        <strain evidence="7">CkLH20</strain>
    </source>
</reference>
<comment type="subcellular location">
    <subcellularLocation>
        <location evidence="1">Membrane</location>
        <topology evidence="1">Multi-pass membrane protein</topology>
    </subcellularLocation>
</comment>
<evidence type="ECO:0000313" key="8">
    <source>
        <dbReference type="Proteomes" id="UP000781932"/>
    </source>
</evidence>
<dbReference type="GO" id="GO:0016020">
    <property type="term" value="C:membrane"/>
    <property type="evidence" value="ECO:0007669"/>
    <property type="project" value="UniProtKB-SubCell"/>
</dbReference>
<keyword evidence="8" id="KW-1185">Reference proteome</keyword>
<dbReference type="InterPro" id="IPR036259">
    <property type="entry name" value="MFS_trans_sf"/>
</dbReference>
<feature type="transmembrane region" description="Helical" evidence="6">
    <location>
        <begin position="451"/>
        <end position="472"/>
    </location>
</feature>
<dbReference type="InterPro" id="IPR011701">
    <property type="entry name" value="MFS"/>
</dbReference>
<dbReference type="GeneID" id="62159678"/>
<dbReference type="OrthoDB" id="6730379at2759"/>
<protein>
    <recommendedName>
        <fullName evidence="9">Major facilitator superfamily transporter</fullName>
    </recommendedName>
</protein>